<comment type="caution">
    <text evidence="1">The sequence shown here is derived from an EMBL/GenBank/DDBJ whole genome shotgun (WGS) entry which is preliminary data.</text>
</comment>
<keyword evidence="2" id="KW-1185">Reference proteome</keyword>
<evidence type="ECO:0000313" key="1">
    <source>
        <dbReference type="EMBL" id="ORX96681.1"/>
    </source>
</evidence>
<accession>A0A1Y1YF65</accession>
<dbReference type="Proteomes" id="UP000193144">
    <property type="component" value="Unassembled WGS sequence"/>
</dbReference>
<dbReference type="OrthoDB" id="5401332at2759"/>
<proteinExistence type="predicted"/>
<dbReference type="EMBL" id="MCFA01000250">
    <property type="protein sequence ID" value="ORX96681.1"/>
    <property type="molecule type" value="Genomic_DNA"/>
</dbReference>
<evidence type="ECO:0000313" key="2">
    <source>
        <dbReference type="Proteomes" id="UP000193144"/>
    </source>
</evidence>
<sequence length="151" mass="17029">MFHRSPCLIPDLQSIVICEQVAPRLSCRSFLSFFCLFTRHEVHTNKAFVVADRRPIFVPCASLAGPTTGAPNEHSLLDSPLYPTPLIAAVCAKDTLFSHTKSKMPFLLVRNPFAEAKDTLSSWDKCMAKAYCKYAPHREWSLVKELLLTFL</sequence>
<protein>
    <submittedName>
        <fullName evidence="1">Uncharacterized protein</fullName>
    </submittedName>
</protein>
<gene>
    <name evidence="1" type="ORF">BCR34DRAFT_179135</name>
</gene>
<name>A0A1Y1YF65_9PLEO</name>
<organism evidence="1 2">
    <name type="scientific">Clohesyomyces aquaticus</name>
    <dbReference type="NCBI Taxonomy" id="1231657"/>
    <lineage>
        <taxon>Eukaryota</taxon>
        <taxon>Fungi</taxon>
        <taxon>Dikarya</taxon>
        <taxon>Ascomycota</taxon>
        <taxon>Pezizomycotina</taxon>
        <taxon>Dothideomycetes</taxon>
        <taxon>Pleosporomycetidae</taxon>
        <taxon>Pleosporales</taxon>
        <taxon>Lindgomycetaceae</taxon>
        <taxon>Clohesyomyces</taxon>
    </lineage>
</organism>
<reference evidence="1 2" key="1">
    <citation type="submission" date="2016-07" db="EMBL/GenBank/DDBJ databases">
        <title>Pervasive Adenine N6-methylation of Active Genes in Fungi.</title>
        <authorList>
            <consortium name="DOE Joint Genome Institute"/>
            <person name="Mondo S.J."/>
            <person name="Dannebaum R.O."/>
            <person name="Kuo R.C."/>
            <person name="Labutti K."/>
            <person name="Haridas S."/>
            <person name="Kuo A."/>
            <person name="Salamov A."/>
            <person name="Ahrendt S.R."/>
            <person name="Lipzen A."/>
            <person name="Sullivan W."/>
            <person name="Andreopoulos W.B."/>
            <person name="Clum A."/>
            <person name="Lindquist E."/>
            <person name="Daum C."/>
            <person name="Ramamoorthy G.K."/>
            <person name="Gryganskyi A."/>
            <person name="Culley D."/>
            <person name="Magnuson J.K."/>
            <person name="James T.Y."/>
            <person name="O'Malley M.A."/>
            <person name="Stajich J.E."/>
            <person name="Spatafora J.W."/>
            <person name="Visel A."/>
            <person name="Grigoriev I.V."/>
        </authorList>
    </citation>
    <scope>NUCLEOTIDE SEQUENCE [LARGE SCALE GENOMIC DNA]</scope>
    <source>
        <strain evidence="1 2">CBS 115471</strain>
    </source>
</reference>
<dbReference type="AlphaFoldDB" id="A0A1Y1YF65"/>